<evidence type="ECO:0000313" key="2">
    <source>
        <dbReference type="Proteomes" id="UP001219605"/>
    </source>
</evidence>
<dbReference type="SUPFAM" id="SSF52317">
    <property type="entry name" value="Class I glutamine amidotransferase-like"/>
    <property type="match status" value="1"/>
</dbReference>
<dbReference type="Gene3D" id="3.40.50.880">
    <property type="match status" value="1"/>
</dbReference>
<dbReference type="InterPro" id="IPR029062">
    <property type="entry name" value="Class_I_gatase-like"/>
</dbReference>
<dbReference type="EMBL" id="CP118615">
    <property type="protein sequence ID" value="WDZ84800.1"/>
    <property type="molecule type" value="Genomic_DNA"/>
</dbReference>
<dbReference type="Pfam" id="PF07722">
    <property type="entry name" value="Peptidase_C26"/>
    <property type="match status" value="2"/>
</dbReference>
<keyword evidence="2" id="KW-1185">Reference proteome</keyword>
<accession>A0ABY7ZP45</accession>
<dbReference type="PANTHER" id="PTHR43235:SF1">
    <property type="entry name" value="GLUTAMINE AMIDOTRANSFERASE PB2B2.05-RELATED"/>
    <property type="match status" value="1"/>
</dbReference>
<sequence>MAVSSRVLVDATHGTRSDAVDQRWWPLLAAGGLCGVPVPNHPETADRLLRRVRPDGVLLTGGNDLAELGGDAPERDATEAALLDAALGANLPVVAVCRGMQLLLRRFGVPLSRVAGHVTARQTVLVDGRQRVVNSYHHWAAHTTRTPLRAWARTADGVVKGVRHETAPVVGLMWHPERLPHHLAREDVALFRSHFGALR</sequence>
<reference evidence="1 2" key="1">
    <citation type="submission" date="2023-02" db="EMBL/GenBank/DDBJ databases">
        <authorList>
            <person name="Mo P."/>
        </authorList>
    </citation>
    <scope>NUCLEOTIDE SEQUENCE [LARGE SCALE GENOMIC DNA]</scope>
    <source>
        <strain evidence="1 2">HUAS 3</strain>
    </source>
</reference>
<name>A0ABY7ZP45_9ACTN</name>
<evidence type="ECO:0000313" key="1">
    <source>
        <dbReference type="EMBL" id="WDZ84800.1"/>
    </source>
</evidence>
<proteinExistence type="predicted"/>
<gene>
    <name evidence="1" type="ORF">PVK37_31020</name>
</gene>
<dbReference type="RefSeq" id="WP_275031415.1">
    <property type="nucleotide sequence ID" value="NZ_CP118615.1"/>
</dbReference>
<keyword evidence="1" id="KW-0378">Hydrolase</keyword>
<dbReference type="PROSITE" id="PS51273">
    <property type="entry name" value="GATASE_TYPE_1"/>
    <property type="match status" value="1"/>
</dbReference>
<protein>
    <submittedName>
        <fullName evidence="1">Gamma-glutamyl-gamma-aminobutyrate hydrolase family protein</fullName>
    </submittedName>
</protein>
<dbReference type="GO" id="GO:0016787">
    <property type="term" value="F:hydrolase activity"/>
    <property type="evidence" value="ECO:0007669"/>
    <property type="project" value="UniProtKB-KW"/>
</dbReference>
<dbReference type="InterPro" id="IPR011697">
    <property type="entry name" value="Peptidase_C26"/>
</dbReference>
<organism evidence="1 2">
    <name type="scientific">Micromonospora cathayae</name>
    <dbReference type="NCBI Taxonomy" id="3028804"/>
    <lineage>
        <taxon>Bacteria</taxon>
        <taxon>Bacillati</taxon>
        <taxon>Actinomycetota</taxon>
        <taxon>Actinomycetes</taxon>
        <taxon>Micromonosporales</taxon>
        <taxon>Micromonosporaceae</taxon>
        <taxon>Micromonospora</taxon>
    </lineage>
</organism>
<dbReference type="PANTHER" id="PTHR43235">
    <property type="entry name" value="GLUTAMINE AMIDOTRANSFERASE PB2B2.05-RELATED"/>
    <property type="match status" value="1"/>
</dbReference>
<dbReference type="Proteomes" id="UP001219605">
    <property type="component" value="Chromosome"/>
</dbReference>
<dbReference type="InterPro" id="IPR044668">
    <property type="entry name" value="PuuD-like"/>
</dbReference>